<evidence type="ECO:0008006" key="4">
    <source>
        <dbReference type="Google" id="ProtNLM"/>
    </source>
</evidence>
<reference evidence="2 3" key="1">
    <citation type="submission" date="2014-10" db="EMBL/GenBank/DDBJ databases">
        <title>Draft genome of the hookworm Ancylostoma caninum.</title>
        <authorList>
            <person name="Mitreva M."/>
        </authorList>
    </citation>
    <scope>NUCLEOTIDE SEQUENCE [LARGE SCALE GENOMIC DNA]</scope>
    <source>
        <strain evidence="2 3">Baltimore</strain>
    </source>
</reference>
<dbReference type="EMBL" id="JOJR01000021">
    <property type="protein sequence ID" value="RCN50601.1"/>
    <property type="molecule type" value="Genomic_DNA"/>
</dbReference>
<evidence type="ECO:0000256" key="1">
    <source>
        <dbReference type="SAM" id="SignalP"/>
    </source>
</evidence>
<organism evidence="2 3">
    <name type="scientific">Ancylostoma caninum</name>
    <name type="common">Dog hookworm</name>
    <dbReference type="NCBI Taxonomy" id="29170"/>
    <lineage>
        <taxon>Eukaryota</taxon>
        <taxon>Metazoa</taxon>
        <taxon>Ecdysozoa</taxon>
        <taxon>Nematoda</taxon>
        <taxon>Chromadorea</taxon>
        <taxon>Rhabditida</taxon>
        <taxon>Rhabditina</taxon>
        <taxon>Rhabditomorpha</taxon>
        <taxon>Strongyloidea</taxon>
        <taxon>Ancylostomatidae</taxon>
        <taxon>Ancylostomatinae</taxon>
        <taxon>Ancylostoma</taxon>
    </lineage>
</organism>
<feature type="signal peptide" evidence="1">
    <location>
        <begin position="1"/>
        <end position="18"/>
    </location>
</feature>
<dbReference type="AlphaFoldDB" id="A0A368H1W5"/>
<keyword evidence="3" id="KW-1185">Reference proteome</keyword>
<accession>A0A368H1W5</accession>
<protein>
    <recommendedName>
        <fullName evidence="4">SCP domain-containing protein</fullName>
    </recommendedName>
</protein>
<dbReference type="OrthoDB" id="5890448at2759"/>
<evidence type="ECO:0000313" key="3">
    <source>
        <dbReference type="Proteomes" id="UP000252519"/>
    </source>
</evidence>
<dbReference type="InterPro" id="IPR035109">
    <property type="entry name" value="ASPR"/>
</dbReference>
<gene>
    <name evidence="2" type="ORF">ANCCAN_03214</name>
</gene>
<proteinExistence type="predicted"/>
<name>A0A368H1W5_ANCCA</name>
<evidence type="ECO:0000313" key="2">
    <source>
        <dbReference type="EMBL" id="RCN50601.1"/>
    </source>
</evidence>
<dbReference type="Proteomes" id="UP000252519">
    <property type="component" value="Unassembled WGS sequence"/>
</dbReference>
<sequence>MLSAGLLFLLSNILVTVAYRQTCNPATGTYRDRDSILNPLAKLIEEKVPGASYACALEPRTYLKFIKLGEETWNKVYPNVHHKKELKFSTVKPGNFLKDPKGLAEEAVKNWEADLEGMKGGKFGCVIDKPTRTENRYNLFCIFQ</sequence>
<feature type="chain" id="PRO_5017016982" description="SCP domain-containing protein" evidence="1">
    <location>
        <begin position="19"/>
        <end position="144"/>
    </location>
</feature>
<dbReference type="Pfam" id="PF17641">
    <property type="entry name" value="ASPRs"/>
    <property type="match status" value="1"/>
</dbReference>
<keyword evidence="1" id="KW-0732">Signal</keyword>
<comment type="caution">
    <text evidence="2">The sequence shown here is derived from an EMBL/GenBank/DDBJ whole genome shotgun (WGS) entry which is preliminary data.</text>
</comment>